<dbReference type="InterPro" id="IPR000160">
    <property type="entry name" value="GGDEF_dom"/>
</dbReference>
<feature type="transmembrane region" description="Helical" evidence="3">
    <location>
        <begin position="228"/>
        <end position="249"/>
    </location>
</feature>
<feature type="coiled-coil region" evidence="2">
    <location>
        <begin position="419"/>
        <end position="446"/>
    </location>
</feature>
<feature type="transmembrane region" description="Helical" evidence="3">
    <location>
        <begin position="287"/>
        <end position="308"/>
    </location>
</feature>
<comment type="caution">
    <text evidence="6">The sequence shown here is derived from an EMBL/GenBank/DDBJ whole genome shotgun (WGS) entry which is preliminary data.</text>
</comment>
<keyword evidence="6" id="KW-0808">Transferase</keyword>
<evidence type="ECO:0000256" key="4">
    <source>
        <dbReference type="SAM" id="SignalP"/>
    </source>
</evidence>
<accession>A0ABU2HGQ8</accession>
<feature type="signal peptide" evidence="4">
    <location>
        <begin position="1"/>
        <end position="20"/>
    </location>
</feature>
<evidence type="ECO:0000256" key="1">
    <source>
        <dbReference type="ARBA" id="ARBA00012528"/>
    </source>
</evidence>
<feature type="transmembrane region" description="Helical" evidence="3">
    <location>
        <begin position="377"/>
        <end position="394"/>
    </location>
</feature>
<feature type="transmembrane region" description="Helical" evidence="3">
    <location>
        <begin position="255"/>
        <end position="275"/>
    </location>
</feature>
<keyword evidence="4" id="KW-0732">Signal</keyword>
<dbReference type="CDD" id="cd01949">
    <property type="entry name" value="GGDEF"/>
    <property type="match status" value="1"/>
</dbReference>
<dbReference type="EC" id="2.7.7.65" evidence="1"/>
<dbReference type="InterPro" id="IPR029787">
    <property type="entry name" value="Nucleotide_cyclase"/>
</dbReference>
<sequence>MSFVARLLLFLFCAATPALAIANALAAAPECPAIDANDAYARNSLMHYVCYYQASPGEPAHSARRPGELPESLEWSSARGHDLTFTQTRSVYWIRLNVRNSGNERRTWYLNLHYPLLDEVTFWWSRDPTDVLVTGDLHRFGSRAINYRYFLLPITLDSGESRSITLRVHSSGALNIPLKLESPEELITASNHLAMTHGLFYGAILVLAVFNLLLFISSGTAYYFHNALYMGAMGLFLLAMGGYANQYFWPESPQFANLSIPLMLVICALAMSLFGRSFLEVEQGTRAYTTLKVIIWTCAGFTGLTLILPYSQTILYNTALSLIIIFVLSFIALNRWRQGYQPAKWYVLAWVIMAGGALIYAAAAFGYLTDFLARESLMQIAIGGQVILLNYAMVQRWRLLNNKLLEVEQQARTDLEDKVHERTAQLRSTMRELENANRKLAALSLNDPLTGLYNRRHMDNILTELCAESRRTGQPLTVTLLDADHFKSVNDTWGHGFGDLWLQQISSILCRHVKRPRDIAIRFGGEEFALLLPGTGTEGAQKVCEAILEELRTTKIEAPDGKIAKLTLSAGIATLLPNESQQTLFARADRALYKAKSRGRDQVVLADIQCI</sequence>
<dbReference type="PANTHER" id="PTHR45138:SF24">
    <property type="entry name" value="DIGUANYLATE CYCLASE DGCC-RELATED"/>
    <property type="match status" value="1"/>
</dbReference>
<feature type="transmembrane region" description="Helical" evidence="3">
    <location>
        <begin position="314"/>
        <end position="333"/>
    </location>
</feature>
<evidence type="ECO:0000256" key="3">
    <source>
        <dbReference type="SAM" id="Phobius"/>
    </source>
</evidence>
<keyword evidence="3" id="KW-1133">Transmembrane helix</keyword>
<keyword evidence="6" id="KW-0548">Nucleotidyltransferase</keyword>
<dbReference type="SMART" id="SM00267">
    <property type="entry name" value="GGDEF"/>
    <property type="match status" value="1"/>
</dbReference>
<feature type="chain" id="PRO_5046825233" description="diguanylate cyclase" evidence="4">
    <location>
        <begin position="21"/>
        <end position="611"/>
    </location>
</feature>
<gene>
    <name evidence="6" type="ORF">RKA07_06665</name>
</gene>
<dbReference type="InterPro" id="IPR011622">
    <property type="entry name" value="7TMR_DISM_rcpt_extracell_dom2"/>
</dbReference>
<dbReference type="Gene3D" id="2.60.40.2380">
    <property type="match status" value="1"/>
</dbReference>
<organism evidence="6 7">
    <name type="scientific">Marinobacter xiaoshiensis</name>
    <dbReference type="NCBI Taxonomy" id="3073652"/>
    <lineage>
        <taxon>Bacteria</taxon>
        <taxon>Pseudomonadati</taxon>
        <taxon>Pseudomonadota</taxon>
        <taxon>Gammaproteobacteria</taxon>
        <taxon>Pseudomonadales</taxon>
        <taxon>Marinobacteraceae</taxon>
        <taxon>Marinobacter</taxon>
    </lineage>
</organism>
<keyword evidence="7" id="KW-1185">Reference proteome</keyword>
<dbReference type="GO" id="GO:0052621">
    <property type="term" value="F:diguanylate cyclase activity"/>
    <property type="evidence" value="ECO:0007669"/>
    <property type="project" value="UniProtKB-EC"/>
</dbReference>
<dbReference type="InterPro" id="IPR050469">
    <property type="entry name" value="Diguanylate_Cyclase"/>
</dbReference>
<dbReference type="Pfam" id="PF00990">
    <property type="entry name" value="GGDEF"/>
    <property type="match status" value="1"/>
</dbReference>
<evidence type="ECO:0000259" key="5">
    <source>
        <dbReference type="PROSITE" id="PS50887"/>
    </source>
</evidence>
<dbReference type="InterPro" id="IPR011623">
    <property type="entry name" value="7TMR_DISM_rcpt_extracell_dom1"/>
</dbReference>
<feature type="transmembrane region" description="Helical" evidence="3">
    <location>
        <begin position="345"/>
        <end position="365"/>
    </location>
</feature>
<dbReference type="Pfam" id="PF07696">
    <property type="entry name" value="7TMR-DISMED2"/>
    <property type="match status" value="1"/>
</dbReference>
<dbReference type="PANTHER" id="PTHR45138">
    <property type="entry name" value="REGULATORY COMPONENTS OF SENSORY TRANSDUCTION SYSTEM"/>
    <property type="match status" value="1"/>
</dbReference>
<proteinExistence type="predicted"/>
<dbReference type="Proteomes" id="UP001267407">
    <property type="component" value="Unassembled WGS sequence"/>
</dbReference>
<evidence type="ECO:0000313" key="7">
    <source>
        <dbReference type="Proteomes" id="UP001267407"/>
    </source>
</evidence>
<keyword evidence="3" id="KW-0472">Membrane</keyword>
<reference evidence="6" key="1">
    <citation type="submission" date="2023-09" db="EMBL/GenBank/DDBJ databases">
        <title>Marinobacter sediminicola sp. nov. and Marinobacter maritimum sp. nov., isolated from marine sediment.</title>
        <authorList>
            <person name="An J."/>
        </authorList>
    </citation>
    <scope>NUCLEOTIDE SEQUENCE</scope>
    <source>
        <strain evidence="6">F60267</strain>
    </source>
</reference>
<dbReference type="Pfam" id="PF07695">
    <property type="entry name" value="7TMR-DISM_7TM"/>
    <property type="match status" value="1"/>
</dbReference>
<dbReference type="Gene3D" id="3.30.70.270">
    <property type="match status" value="1"/>
</dbReference>
<dbReference type="SUPFAM" id="SSF55073">
    <property type="entry name" value="Nucleotide cyclase"/>
    <property type="match status" value="1"/>
</dbReference>
<dbReference type="EMBL" id="JAVMBO010000007">
    <property type="protein sequence ID" value="MDS1309791.1"/>
    <property type="molecule type" value="Genomic_DNA"/>
</dbReference>
<name>A0ABU2HGQ8_9GAMM</name>
<evidence type="ECO:0000313" key="6">
    <source>
        <dbReference type="EMBL" id="MDS1309791.1"/>
    </source>
</evidence>
<evidence type="ECO:0000256" key="2">
    <source>
        <dbReference type="SAM" id="Coils"/>
    </source>
</evidence>
<dbReference type="NCBIfam" id="TIGR00254">
    <property type="entry name" value="GGDEF"/>
    <property type="match status" value="1"/>
</dbReference>
<feature type="transmembrane region" description="Helical" evidence="3">
    <location>
        <begin position="198"/>
        <end position="216"/>
    </location>
</feature>
<feature type="domain" description="GGDEF" evidence="5">
    <location>
        <begin position="474"/>
        <end position="608"/>
    </location>
</feature>
<dbReference type="RefSeq" id="WP_310965918.1">
    <property type="nucleotide sequence ID" value="NZ_JAVMBO010000007.1"/>
</dbReference>
<keyword evidence="3" id="KW-0812">Transmembrane</keyword>
<keyword evidence="2" id="KW-0175">Coiled coil</keyword>
<dbReference type="PROSITE" id="PS50887">
    <property type="entry name" value="GGDEF"/>
    <property type="match status" value="1"/>
</dbReference>
<dbReference type="InterPro" id="IPR043128">
    <property type="entry name" value="Rev_trsase/Diguanyl_cyclase"/>
</dbReference>
<protein>
    <recommendedName>
        <fullName evidence="1">diguanylate cyclase</fullName>
        <ecNumber evidence="1">2.7.7.65</ecNumber>
    </recommendedName>
</protein>